<keyword evidence="4" id="KW-0547">Nucleotide-binding</keyword>
<proteinExistence type="predicted"/>
<dbReference type="EMBL" id="QLYX01000009">
    <property type="protein sequence ID" value="RAY13504.1"/>
    <property type="molecule type" value="Genomic_DNA"/>
</dbReference>
<dbReference type="AlphaFoldDB" id="A0A365H321"/>
<dbReference type="GO" id="GO:0005524">
    <property type="term" value="F:ATP binding"/>
    <property type="evidence" value="ECO:0007669"/>
    <property type="project" value="UniProtKB-KW"/>
</dbReference>
<reference evidence="8 9" key="1">
    <citation type="submission" date="2018-06" db="EMBL/GenBank/DDBJ databases">
        <title>Actinomadura craniellae sp. nov. isolated from marine sponge Craniella sp.</title>
        <authorList>
            <person name="Li L."/>
            <person name="Xu Q.H."/>
            <person name="Lin H.W."/>
            <person name="Lu Y.H."/>
        </authorList>
    </citation>
    <scope>NUCLEOTIDE SEQUENCE [LARGE SCALE GENOMIC DNA]</scope>
    <source>
        <strain evidence="8 9">LHW63021</strain>
    </source>
</reference>
<evidence type="ECO:0000256" key="6">
    <source>
        <dbReference type="ARBA" id="ARBA00022840"/>
    </source>
</evidence>
<dbReference type="RefSeq" id="WP_111869628.1">
    <property type="nucleotide sequence ID" value="NZ_QLYX01000009.1"/>
</dbReference>
<evidence type="ECO:0000313" key="9">
    <source>
        <dbReference type="Proteomes" id="UP000251891"/>
    </source>
</evidence>
<dbReference type="InterPro" id="IPR000719">
    <property type="entry name" value="Prot_kinase_dom"/>
</dbReference>
<dbReference type="InterPro" id="IPR053524">
    <property type="entry name" value="Aerial_hyphae_peptide-synth"/>
</dbReference>
<evidence type="ECO:0000256" key="2">
    <source>
        <dbReference type="ARBA" id="ARBA00022527"/>
    </source>
</evidence>
<evidence type="ECO:0000259" key="7">
    <source>
        <dbReference type="PROSITE" id="PS50011"/>
    </source>
</evidence>
<organism evidence="8 9">
    <name type="scientific">Actinomadura craniellae</name>
    <dbReference type="NCBI Taxonomy" id="2231787"/>
    <lineage>
        <taxon>Bacteria</taxon>
        <taxon>Bacillati</taxon>
        <taxon>Actinomycetota</taxon>
        <taxon>Actinomycetes</taxon>
        <taxon>Streptosporangiales</taxon>
        <taxon>Thermomonosporaceae</taxon>
        <taxon>Actinomadura</taxon>
    </lineage>
</organism>
<dbReference type="PANTHER" id="PTHR43289">
    <property type="entry name" value="MITOGEN-ACTIVATED PROTEIN KINASE KINASE KINASE 20-RELATED"/>
    <property type="match status" value="1"/>
</dbReference>
<dbReference type="InterPro" id="IPR007822">
    <property type="entry name" value="LANC-like"/>
</dbReference>
<keyword evidence="2" id="KW-0723">Serine/threonine-protein kinase</keyword>
<accession>A0A365H321</accession>
<dbReference type="Pfam" id="PF25816">
    <property type="entry name" value="RamC_N"/>
    <property type="match status" value="1"/>
</dbReference>
<evidence type="ECO:0000256" key="4">
    <source>
        <dbReference type="ARBA" id="ARBA00022741"/>
    </source>
</evidence>
<evidence type="ECO:0000313" key="8">
    <source>
        <dbReference type="EMBL" id="RAY13504.1"/>
    </source>
</evidence>
<dbReference type="GO" id="GO:0004674">
    <property type="term" value="F:protein serine/threonine kinase activity"/>
    <property type="evidence" value="ECO:0007669"/>
    <property type="project" value="UniProtKB-KW"/>
</dbReference>
<dbReference type="Pfam" id="PF05147">
    <property type="entry name" value="LANC_like"/>
    <property type="match status" value="1"/>
</dbReference>
<evidence type="ECO:0000256" key="5">
    <source>
        <dbReference type="ARBA" id="ARBA00022777"/>
    </source>
</evidence>
<dbReference type="SMART" id="SM01260">
    <property type="entry name" value="LANC_like"/>
    <property type="match status" value="1"/>
</dbReference>
<dbReference type="EC" id="2.7.11.1" evidence="1"/>
<dbReference type="NCBIfam" id="NF038151">
    <property type="entry name" value="lanthi_synth_III"/>
    <property type="match status" value="1"/>
</dbReference>
<dbReference type="Proteomes" id="UP000251891">
    <property type="component" value="Unassembled WGS sequence"/>
</dbReference>
<dbReference type="SMART" id="SM00220">
    <property type="entry name" value="S_TKc"/>
    <property type="match status" value="1"/>
</dbReference>
<dbReference type="InterPro" id="IPR012341">
    <property type="entry name" value="6hp_glycosidase-like_sf"/>
</dbReference>
<dbReference type="PANTHER" id="PTHR43289:SF6">
    <property type="entry name" value="SERINE_THREONINE-PROTEIN KINASE NEKL-3"/>
    <property type="match status" value="1"/>
</dbReference>
<protein>
    <recommendedName>
        <fullName evidence="1">non-specific serine/threonine protein kinase</fullName>
        <ecNumber evidence="1">2.7.11.1</ecNumber>
    </recommendedName>
</protein>
<dbReference type="SUPFAM" id="SSF56112">
    <property type="entry name" value="Protein kinase-like (PK-like)"/>
    <property type="match status" value="1"/>
</dbReference>
<dbReference type="GO" id="GO:0031179">
    <property type="term" value="P:peptide modification"/>
    <property type="evidence" value="ECO:0007669"/>
    <property type="project" value="InterPro"/>
</dbReference>
<evidence type="ECO:0000256" key="1">
    <source>
        <dbReference type="ARBA" id="ARBA00012513"/>
    </source>
</evidence>
<dbReference type="GO" id="GO:0005975">
    <property type="term" value="P:carbohydrate metabolic process"/>
    <property type="evidence" value="ECO:0007669"/>
    <property type="project" value="InterPro"/>
</dbReference>
<keyword evidence="9" id="KW-1185">Reference proteome</keyword>
<evidence type="ECO:0000256" key="3">
    <source>
        <dbReference type="ARBA" id="ARBA00022679"/>
    </source>
</evidence>
<dbReference type="CDD" id="cd04791">
    <property type="entry name" value="LanC_SerThrkinase"/>
    <property type="match status" value="1"/>
</dbReference>
<dbReference type="Pfam" id="PF00069">
    <property type="entry name" value="Pkinase"/>
    <property type="match status" value="1"/>
</dbReference>
<name>A0A365H321_9ACTN</name>
<feature type="domain" description="Protein kinase" evidence="7">
    <location>
        <begin position="224"/>
        <end position="516"/>
    </location>
</feature>
<dbReference type="InterPro" id="IPR058053">
    <property type="entry name" value="RamC_C"/>
</dbReference>
<dbReference type="SUPFAM" id="SSF158745">
    <property type="entry name" value="LanC-like"/>
    <property type="match status" value="1"/>
</dbReference>
<dbReference type="Gene3D" id="1.10.510.10">
    <property type="entry name" value="Transferase(Phosphotransferase) domain 1"/>
    <property type="match status" value="1"/>
</dbReference>
<dbReference type="Gene3D" id="3.30.200.20">
    <property type="entry name" value="Phosphorylase Kinase, domain 1"/>
    <property type="match status" value="1"/>
</dbReference>
<dbReference type="Gene3D" id="1.50.10.10">
    <property type="match status" value="1"/>
</dbReference>
<comment type="caution">
    <text evidence="8">The sequence shown here is derived from an EMBL/GenBank/DDBJ whole genome shotgun (WGS) entry which is preliminary data.</text>
</comment>
<dbReference type="PROSITE" id="PS50011">
    <property type="entry name" value="PROTEIN_KINASE_DOM"/>
    <property type="match status" value="1"/>
</dbReference>
<keyword evidence="5" id="KW-0418">Kinase</keyword>
<keyword evidence="3" id="KW-0808">Transferase</keyword>
<keyword evidence="6" id="KW-0067">ATP-binding</keyword>
<sequence>MDKRYEHYCFADRLFYDAPRVSNAPEFEIATRELPAGWRRIPDEEWTTYAPPAERTPAQGWKVHVSGCAESAEQVLNASWKYCLANDICFKHLRGPKTLMLRNAKYAPRGGSGKLVTIYPADEKELERVLNELGALLDGVPGPYILSDLRIGEGPLFVRYGAFGQRHCLDADGEIVPALENAAGELVPDRRTPVFTVPDWVTVPDCLRPHLTARTAASTADLPYRVDRALHFSNGGGVYAATDTRTGEQVVLKEGRPYAGLSGDGADAVTRLERERAMLTRLAGVPGVPGVRDHFTLGGHSFLVLEFIEGRPLNSFFAERHPMIDPEPTPEQFAGYTAWARRVLDGVEQVVAGIHERGVVVNDLHMFNIMVRPDDSVALIDFEVAALIEENRRQALASPAFAAPADRRGLDVDRYSLACLRLALFMPLTMLLVFDRGKARQLADLAAERFPLPPGFLDGAVAEITRGVSPRPAPRLDPADWEHARTRLSRAVLASATPDRTDRLFPGDIVQFHGAALGVAHGAAGVLHALHATGAGRFPEHEAWLLRRVADPPPGVGLGLYDGLLGAAHVLAEFGHLDAAHDLAGRCLGERWERLGTDLYGGLPGWALVLDHLADRTGDRDLRDAAQRAADLVTERRDAPRRPRPGLLYGESGAALMYLRRYERTGDAALLDLAAAALRRDLAGCVVDRNDALQADEGFRKLPYIRRGSVGIGLVLDDYLALRPDGPDGEFTTARDRIRRAALSHFYGQPGLFSGRAGMLLHLARQDAGDDRAARHIRDLAWHALPYEGGLAFPGDQLYRLSTDLATGTAGVLLALGAALHDRPVTLPFLAAHRPPARSDAGSASTPGGR</sequence>
<dbReference type="InterPro" id="IPR057929">
    <property type="entry name" value="RamC_N"/>
</dbReference>
<dbReference type="OrthoDB" id="1492512at2"/>
<dbReference type="InterPro" id="IPR011009">
    <property type="entry name" value="Kinase-like_dom_sf"/>
</dbReference>
<gene>
    <name evidence="8" type="ORF">DPM19_20865</name>
</gene>